<dbReference type="RefSeq" id="WP_013330521.1">
    <property type="nucleotide sequence ID" value="NC_014507.1"/>
</dbReference>
<dbReference type="Pfam" id="PF13426">
    <property type="entry name" value="PAS_9"/>
    <property type="match status" value="1"/>
</dbReference>
<dbReference type="eggNOG" id="arCOG02385">
    <property type="taxonomic scope" value="Archaea"/>
</dbReference>
<dbReference type="PANTHER" id="PTHR44591">
    <property type="entry name" value="STRESS RESPONSE REGULATOR PROTEIN 1"/>
    <property type="match status" value="1"/>
</dbReference>
<dbReference type="STRING" id="679926.Mpet_2605"/>
<dbReference type="InterPro" id="IPR001789">
    <property type="entry name" value="Sig_transdc_resp-reg_receiver"/>
</dbReference>
<protein>
    <submittedName>
        <fullName evidence="5">Putative PAS/PAC sensor protein</fullName>
    </submittedName>
</protein>
<accession>E1RFP4</accession>
<dbReference type="eggNOG" id="arCOG06712">
    <property type="taxonomic scope" value="Archaea"/>
</dbReference>
<dbReference type="Gene3D" id="3.30.450.20">
    <property type="entry name" value="PAS domain"/>
    <property type="match status" value="1"/>
</dbReference>
<dbReference type="InterPro" id="IPR000014">
    <property type="entry name" value="PAS"/>
</dbReference>
<dbReference type="GeneID" id="25395036"/>
<dbReference type="SUPFAM" id="SSF55785">
    <property type="entry name" value="PYP-like sensor domain (PAS domain)"/>
    <property type="match status" value="1"/>
</dbReference>
<dbReference type="Proteomes" id="UP000006565">
    <property type="component" value="Chromosome"/>
</dbReference>
<dbReference type="GO" id="GO:0000160">
    <property type="term" value="P:phosphorelay signal transduction system"/>
    <property type="evidence" value="ECO:0007669"/>
    <property type="project" value="InterPro"/>
</dbReference>
<dbReference type="InterPro" id="IPR011006">
    <property type="entry name" value="CheY-like_superfamily"/>
</dbReference>
<dbReference type="NCBIfam" id="TIGR00229">
    <property type="entry name" value="sensory_box"/>
    <property type="match status" value="1"/>
</dbReference>
<reference evidence="5 6" key="1">
    <citation type="journal article" date="2010" name="Stand. Genomic Sci.">
        <title>Complete genome sequence of Methanoplanus petrolearius type strain (SEBR 4847).</title>
        <authorList>
            <person name="Brambilla E."/>
            <person name="Djao O.D."/>
            <person name="Daligault H."/>
            <person name="Lapidus A."/>
            <person name="Lucas S."/>
            <person name="Hammon N."/>
            <person name="Nolan M."/>
            <person name="Tice H."/>
            <person name="Cheng J.F."/>
            <person name="Han C."/>
            <person name="Tapia R."/>
            <person name="Goodwin L."/>
            <person name="Pitluck S."/>
            <person name="Liolios K."/>
            <person name="Ivanova N."/>
            <person name="Mavromatis K."/>
            <person name="Mikhailova N."/>
            <person name="Pati A."/>
            <person name="Chen A."/>
            <person name="Palaniappan K."/>
            <person name="Land M."/>
            <person name="Hauser L."/>
            <person name="Chang Y.J."/>
            <person name="Jeffries C.D."/>
            <person name="Rohde M."/>
            <person name="Spring S."/>
            <person name="Sikorski J."/>
            <person name="Goker M."/>
            <person name="Woyke T."/>
            <person name="Bristow J."/>
            <person name="Eisen J.A."/>
            <person name="Markowitz V."/>
            <person name="Hugenholtz P."/>
            <person name="Kyrpides N.C."/>
            <person name="Klenk H.P."/>
        </authorList>
    </citation>
    <scope>NUCLEOTIDE SEQUENCE [LARGE SCALE GENOMIC DNA]</scope>
    <source>
        <strain evidence="6">DSM 11571 / OCM 486 / SEBR 4847</strain>
    </source>
</reference>
<evidence type="ECO:0000259" key="3">
    <source>
        <dbReference type="PROSITE" id="PS50110"/>
    </source>
</evidence>
<dbReference type="SMART" id="SM00448">
    <property type="entry name" value="REC"/>
    <property type="match status" value="1"/>
</dbReference>
<evidence type="ECO:0000256" key="2">
    <source>
        <dbReference type="PROSITE-ProRule" id="PRU00169"/>
    </source>
</evidence>
<dbReference type="SMART" id="SM00091">
    <property type="entry name" value="PAS"/>
    <property type="match status" value="1"/>
</dbReference>
<dbReference type="AlphaFoldDB" id="E1RFP4"/>
<evidence type="ECO:0000313" key="5">
    <source>
        <dbReference type="EMBL" id="ADN37348.1"/>
    </source>
</evidence>
<dbReference type="PROSITE" id="PS50112">
    <property type="entry name" value="PAS"/>
    <property type="match status" value="1"/>
</dbReference>
<feature type="domain" description="Response regulatory" evidence="3">
    <location>
        <begin position="3"/>
        <end position="118"/>
    </location>
</feature>
<dbReference type="SUPFAM" id="SSF52172">
    <property type="entry name" value="CheY-like"/>
    <property type="match status" value="1"/>
</dbReference>
<dbReference type="CDD" id="cd00156">
    <property type="entry name" value="REC"/>
    <property type="match status" value="1"/>
</dbReference>
<dbReference type="CDD" id="cd00130">
    <property type="entry name" value="PAS"/>
    <property type="match status" value="1"/>
</dbReference>
<feature type="modified residue" description="4-aspartylphosphate" evidence="2">
    <location>
        <position position="53"/>
    </location>
</feature>
<feature type="domain" description="PAS" evidence="4">
    <location>
        <begin position="153"/>
        <end position="202"/>
    </location>
</feature>
<dbReference type="KEGG" id="mpi:Mpet_2605"/>
<dbReference type="HOGENOM" id="CLU_835788_0_0_2"/>
<keyword evidence="6" id="KW-1185">Reference proteome</keyword>
<dbReference type="OrthoDB" id="8127at2157"/>
<evidence type="ECO:0000259" key="4">
    <source>
        <dbReference type="PROSITE" id="PS50112"/>
    </source>
</evidence>
<dbReference type="PROSITE" id="PS50110">
    <property type="entry name" value="RESPONSE_REGULATORY"/>
    <property type="match status" value="1"/>
</dbReference>
<dbReference type="EMBL" id="CP002117">
    <property type="protein sequence ID" value="ADN37348.1"/>
    <property type="molecule type" value="Genomic_DNA"/>
</dbReference>
<dbReference type="Gene3D" id="3.40.50.2300">
    <property type="match status" value="1"/>
</dbReference>
<keyword evidence="1 2" id="KW-0597">Phosphoprotein</keyword>
<gene>
    <name evidence="5" type="ordered locus">Mpet_2605</name>
</gene>
<evidence type="ECO:0000313" key="6">
    <source>
        <dbReference type="Proteomes" id="UP000006565"/>
    </source>
</evidence>
<dbReference type="InterPro" id="IPR035965">
    <property type="entry name" value="PAS-like_dom_sf"/>
</dbReference>
<proteinExistence type="predicted"/>
<evidence type="ECO:0000256" key="1">
    <source>
        <dbReference type="ARBA" id="ARBA00022553"/>
    </source>
</evidence>
<sequence length="336" mass="37924">MIKILLVDEEPEILSIAEIYLAKFGDYDIRTSTSAKEALKLLEEEEFDAIISDYEMPEMDGLEFLSAIRDRNSLIPFVLFSGKAREEIIIEAFRNGADGFVQKGQNPAANYAELSHQVRVSVSRRKAEIELRTKEYAIEHSINGVSIIEYETGKITYANESALRMLGYSRDDLSSMSIMNFLAGSDNKDLKKKILDTVAEKDYYIGRVRVKRKDGADMDLSVSVTTLPPDDLVKKKLVFVSFIDITDIIKSEEEFLEFILETSRRIKEPVSLVGQSLESLVNDIVSGTDPETMKLRLLVLIKNIRQIVCNVNELNKAVAGDDGKVSEDNLDFLFKI</sequence>
<dbReference type="InterPro" id="IPR050595">
    <property type="entry name" value="Bact_response_regulator"/>
</dbReference>
<dbReference type="PANTHER" id="PTHR44591:SF3">
    <property type="entry name" value="RESPONSE REGULATORY DOMAIN-CONTAINING PROTEIN"/>
    <property type="match status" value="1"/>
</dbReference>
<name>E1RFP4_METP4</name>
<organism evidence="5 6">
    <name type="scientific">Methanolacinia petrolearia (strain DSM 11571 / OCM 486 / SEBR 4847)</name>
    <name type="common">Methanoplanus petrolearius</name>
    <dbReference type="NCBI Taxonomy" id="679926"/>
    <lineage>
        <taxon>Archaea</taxon>
        <taxon>Methanobacteriati</taxon>
        <taxon>Methanobacteriota</taxon>
        <taxon>Stenosarchaea group</taxon>
        <taxon>Methanomicrobia</taxon>
        <taxon>Methanomicrobiales</taxon>
        <taxon>Methanomicrobiaceae</taxon>
        <taxon>Methanolacinia</taxon>
    </lineage>
</organism>
<dbReference type="Pfam" id="PF00072">
    <property type="entry name" value="Response_reg"/>
    <property type="match status" value="1"/>
</dbReference>